<dbReference type="PROSITE" id="PS51257">
    <property type="entry name" value="PROKAR_LIPOPROTEIN"/>
    <property type="match status" value="1"/>
</dbReference>
<feature type="transmembrane region" description="Helical" evidence="1">
    <location>
        <begin position="289"/>
        <end position="311"/>
    </location>
</feature>
<dbReference type="EMBL" id="KJ210687">
    <property type="protein sequence ID" value="AHW68364.1"/>
    <property type="molecule type" value="mRNA"/>
</dbReference>
<dbReference type="AlphaFoldDB" id="X5E4K2"/>
<accession>X5E4K2</accession>
<protein>
    <submittedName>
        <fullName evidence="2">Uncharacterized protein</fullName>
    </submittedName>
</protein>
<keyword evidence="1" id="KW-0812">Transmembrane</keyword>
<feature type="transmembrane region" description="Helical" evidence="1">
    <location>
        <begin position="116"/>
        <end position="141"/>
    </location>
</feature>
<evidence type="ECO:0000313" key="2">
    <source>
        <dbReference type="EMBL" id="AHW68364.1"/>
    </source>
</evidence>
<feature type="transmembrane region" description="Helical" evidence="1">
    <location>
        <begin position="223"/>
        <end position="242"/>
    </location>
</feature>
<keyword evidence="1" id="KW-0472">Membrane</keyword>
<reference evidence="2" key="1">
    <citation type="journal article" date="2015" name="Parasitol. Res.">
        <title>Morphological and molecular characterization of Nosema pernyi, a microsporidian parasite in Antheraea pernyi.</title>
        <authorList>
            <person name="Wang Y."/>
            <person name="Liu W."/>
            <person name="Jiang Y."/>
            <person name="Huang L."/>
            <person name="Irfan M."/>
            <person name="Shi S."/>
            <person name="Yang R."/>
            <person name="Qin L."/>
        </authorList>
    </citation>
    <scope>NUCLEOTIDE SEQUENCE</scope>
</reference>
<sequence>MTFVRRFYLNAYRTERFFLGLAFQMLVLLLLVGCLYLAVRIIVGKSLSDVMPGTRSFKILVDYGKSYFTSDMKRFLSHFLFTIFFIVATLYVFYLKNVCDNRIQILEDIYSAKYSVLTCFLGYMLHDFFVTTFWFTFTYGVVLFSGLLSLINYWYPIYIFLAICCFTINYIFMKYLFGFSNKSKILSSIMLGTGIFAGDPKFFNNMINFISRSAPGHENKIKYVGSIFIIFPQMLLVGLINYKNIQSIQDHKGDLKNNQLYVPDVCYENLKNEEPSFQFRFLGLDDAPYGVVVSIFIVSLLVNFFGALYLFNRHVNAELRLKMK</sequence>
<proteinExistence type="evidence at transcript level"/>
<name>X5E4K2_9MICR</name>
<evidence type="ECO:0000256" key="1">
    <source>
        <dbReference type="SAM" id="Phobius"/>
    </source>
</evidence>
<feature type="transmembrane region" description="Helical" evidence="1">
    <location>
        <begin position="75"/>
        <end position="95"/>
    </location>
</feature>
<keyword evidence="1" id="KW-1133">Transmembrane helix</keyword>
<feature type="transmembrane region" description="Helical" evidence="1">
    <location>
        <begin position="153"/>
        <end position="173"/>
    </location>
</feature>
<organism evidence="2">
    <name type="scientific">Nosema pernyi</name>
    <dbReference type="NCBI Taxonomy" id="1112939"/>
    <lineage>
        <taxon>Eukaryota</taxon>
        <taxon>Fungi</taxon>
        <taxon>Fungi incertae sedis</taxon>
        <taxon>Microsporidia</taxon>
        <taxon>Nosematidae</taxon>
        <taxon>Nosema</taxon>
    </lineage>
</organism>
<feature type="transmembrane region" description="Helical" evidence="1">
    <location>
        <begin position="21"/>
        <end position="43"/>
    </location>
</feature>